<evidence type="ECO:0000313" key="2">
    <source>
        <dbReference type="Proteomes" id="UP001064048"/>
    </source>
</evidence>
<reference evidence="1 2" key="1">
    <citation type="journal article" date="2022" name="Genome Biol. Evol.">
        <title>The Spruce Budworm Genome: Reconstructing the Evolutionary History of Antifreeze Proteins.</title>
        <authorList>
            <person name="Beliveau C."/>
            <person name="Gagne P."/>
            <person name="Picq S."/>
            <person name="Vernygora O."/>
            <person name="Keeling C.I."/>
            <person name="Pinkney K."/>
            <person name="Doucet D."/>
            <person name="Wen F."/>
            <person name="Johnston J.S."/>
            <person name="Maaroufi H."/>
            <person name="Boyle B."/>
            <person name="Laroche J."/>
            <person name="Dewar K."/>
            <person name="Juretic N."/>
            <person name="Blackburn G."/>
            <person name="Nisole A."/>
            <person name="Brunet B."/>
            <person name="Brandao M."/>
            <person name="Lumley L."/>
            <person name="Duan J."/>
            <person name="Quan G."/>
            <person name="Lucarotti C.J."/>
            <person name="Roe A.D."/>
            <person name="Sperling F.A.H."/>
            <person name="Levesque R.C."/>
            <person name="Cusson M."/>
        </authorList>
    </citation>
    <scope>NUCLEOTIDE SEQUENCE [LARGE SCALE GENOMIC DNA]</scope>
    <source>
        <strain evidence="1">Glfc:IPQL:Cfum</strain>
    </source>
</reference>
<accession>A0ACC0K5Z9</accession>
<protein>
    <submittedName>
        <fullName evidence="1">Uncharacterized protein</fullName>
    </submittedName>
</protein>
<comment type="caution">
    <text evidence="1">The sequence shown here is derived from an EMBL/GenBank/DDBJ whole genome shotgun (WGS) entry which is preliminary data.</text>
</comment>
<organism evidence="1 2">
    <name type="scientific">Choristoneura fumiferana</name>
    <name type="common">Spruce budworm moth</name>
    <name type="synonym">Archips fumiferana</name>
    <dbReference type="NCBI Taxonomy" id="7141"/>
    <lineage>
        <taxon>Eukaryota</taxon>
        <taxon>Metazoa</taxon>
        <taxon>Ecdysozoa</taxon>
        <taxon>Arthropoda</taxon>
        <taxon>Hexapoda</taxon>
        <taxon>Insecta</taxon>
        <taxon>Pterygota</taxon>
        <taxon>Neoptera</taxon>
        <taxon>Endopterygota</taxon>
        <taxon>Lepidoptera</taxon>
        <taxon>Glossata</taxon>
        <taxon>Ditrysia</taxon>
        <taxon>Tortricoidea</taxon>
        <taxon>Tortricidae</taxon>
        <taxon>Tortricinae</taxon>
        <taxon>Choristoneura</taxon>
    </lineage>
</organism>
<keyword evidence="2" id="KW-1185">Reference proteome</keyword>
<sequence>MRPHHKLVPPPVTPALQFFLLLGAHDAPERAATLSIIPDPDGTFCFYCLPGFDGYAFRCWTRSKAFRNMALLPIERVLSGVFERYTFFTVELRVPSPEGTNAFVRLYISSLLLSA</sequence>
<name>A0ACC0K5Z9_CHOFU</name>
<evidence type="ECO:0000313" key="1">
    <source>
        <dbReference type="EMBL" id="KAI8431833.1"/>
    </source>
</evidence>
<gene>
    <name evidence="1" type="ORF">MSG28_016232</name>
</gene>
<dbReference type="Proteomes" id="UP001064048">
    <property type="component" value="Chromosome 30"/>
</dbReference>
<dbReference type="EMBL" id="CM046130">
    <property type="protein sequence ID" value="KAI8431833.1"/>
    <property type="molecule type" value="Genomic_DNA"/>
</dbReference>
<proteinExistence type="predicted"/>